<dbReference type="Gene3D" id="3.40.190.10">
    <property type="entry name" value="Periplasmic binding protein-like II"/>
    <property type="match status" value="2"/>
</dbReference>
<dbReference type="PANTHER" id="PTHR30024:SF47">
    <property type="entry name" value="TAURINE-BINDING PERIPLASMIC PROTEIN"/>
    <property type="match status" value="1"/>
</dbReference>
<sequence>MKPGTLKKVLTVLLTLVSLFLLSSSKSLAATRLASSTQILGTLSWPILVALENGYFSEAGLAVEFTELRRSSVTVQSVVANSTPIAIPAPDAAILAAKQGAKIAIVSVVIKNDASSLVALPKYRSVKDLKGAMIGTGGPGGSTTIAEAILKEEGLAKTDYTMLTVGSTRERYLGLKAGRIDAAILSPTAGFKAMDEGFLKLAGIGEYGKDVYQLVVGVNTDYAAANPNAVTGYVKAMIRANRWLVGNANREKAIDILVKRESMEREIGGRILDYLNKLGSLSQDGEISPEGMKQVMVLMEMAGLISSPFPDYRKFINLKYLEMAQKELGLRN</sequence>
<feature type="signal peptide" evidence="4">
    <location>
        <begin position="1"/>
        <end position="29"/>
    </location>
</feature>
<reference evidence="6" key="1">
    <citation type="submission" date="2020-07" db="EMBL/GenBank/DDBJ databases">
        <title>Huge and variable diversity of episymbiotic CPR bacteria and DPANN archaea in groundwater ecosystems.</title>
        <authorList>
            <person name="He C.Y."/>
            <person name="Keren R."/>
            <person name="Whittaker M."/>
            <person name="Farag I.F."/>
            <person name="Doudna J."/>
            <person name="Cate J.H.D."/>
            <person name="Banfield J.F."/>
        </authorList>
    </citation>
    <scope>NUCLEOTIDE SEQUENCE</scope>
    <source>
        <strain evidence="6">NC_groundwater_717_Ag_S-0.2um_59_8</strain>
    </source>
</reference>
<dbReference type="GO" id="GO:0042597">
    <property type="term" value="C:periplasmic space"/>
    <property type="evidence" value="ECO:0007669"/>
    <property type="project" value="UniProtKB-SubCell"/>
</dbReference>
<organism evidence="6 7">
    <name type="scientific">Tectimicrobiota bacterium</name>
    <dbReference type="NCBI Taxonomy" id="2528274"/>
    <lineage>
        <taxon>Bacteria</taxon>
        <taxon>Pseudomonadati</taxon>
        <taxon>Nitrospinota/Tectimicrobiota group</taxon>
        <taxon>Candidatus Tectimicrobiota</taxon>
    </lineage>
</organism>
<dbReference type="AlphaFoldDB" id="A0A932GQ86"/>
<keyword evidence="3 4" id="KW-0732">Signal</keyword>
<comment type="similarity">
    <text evidence="2">Belongs to the bacterial solute-binding protein SsuA/TauA family.</text>
</comment>
<evidence type="ECO:0000256" key="2">
    <source>
        <dbReference type="ARBA" id="ARBA00010742"/>
    </source>
</evidence>
<dbReference type="PANTHER" id="PTHR30024">
    <property type="entry name" value="ALIPHATIC SULFONATES-BINDING PROTEIN-RELATED"/>
    <property type="match status" value="1"/>
</dbReference>
<accession>A0A932GQ86</accession>
<feature type="domain" description="Solute-binding protein family 3/N-terminal" evidence="5">
    <location>
        <begin position="37"/>
        <end position="247"/>
    </location>
</feature>
<dbReference type="Pfam" id="PF09084">
    <property type="entry name" value="NMT1"/>
    <property type="match status" value="1"/>
</dbReference>
<comment type="caution">
    <text evidence="6">The sequence shown here is derived from an EMBL/GenBank/DDBJ whole genome shotgun (WGS) entry which is preliminary data.</text>
</comment>
<evidence type="ECO:0000256" key="3">
    <source>
        <dbReference type="ARBA" id="ARBA00022729"/>
    </source>
</evidence>
<dbReference type="Proteomes" id="UP000741360">
    <property type="component" value="Unassembled WGS sequence"/>
</dbReference>
<gene>
    <name evidence="6" type="ORF">HYY65_08935</name>
</gene>
<evidence type="ECO:0000313" key="7">
    <source>
        <dbReference type="Proteomes" id="UP000741360"/>
    </source>
</evidence>
<evidence type="ECO:0000259" key="5">
    <source>
        <dbReference type="SMART" id="SM00062"/>
    </source>
</evidence>
<dbReference type="SMART" id="SM00062">
    <property type="entry name" value="PBPb"/>
    <property type="match status" value="1"/>
</dbReference>
<dbReference type="InterPro" id="IPR001638">
    <property type="entry name" value="Solute-binding_3/MltF_N"/>
</dbReference>
<evidence type="ECO:0000313" key="6">
    <source>
        <dbReference type="EMBL" id="MBI3015164.1"/>
    </source>
</evidence>
<dbReference type="EMBL" id="JACPSX010000172">
    <property type="protein sequence ID" value="MBI3015164.1"/>
    <property type="molecule type" value="Genomic_DNA"/>
</dbReference>
<name>A0A932GQ86_UNCTE</name>
<comment type="subcellular location">
    <subcellularLocation>
        <location evidence="1">Periplasm</location>
    </subcellularLocation>
</comment>
<evidence type="ECO:0000256" key="4">
    <source>
        <dbReference type="SAM" id="SignalP"/>
    </source>
</evidence>
<dbReference type="InterPro" id="IPR015168">
    <property type="entry name" value="SsuA/THI5"/>
</dbReference>
<feature type="chain" id="PRO_5037782314" evidence="4">
    <location>
        <begin position="30"/>
        <end position="332"/>
    </location>
</feature>
<protein>
    <submittedName>
        <fullName evidence="6">ABC transporter substrate-binding protein</fullName>
    </submittedName>
</protein>
<dbReference type="SUPFAM" id="SSF53850">
    <property type="entry name" value="Periplasmic binding protein-like II"/>
    <property type="match status" value="1"/>
</dbReference>
<evidence type="ECO:0000256" key="1">
    <source>
        <dbReference type="ARBA" id="ARBA00004418"/>
    </source>
</evidence>
<proteinExistence type="inferred from homology"/>